<evidence type="ECO:0000313" key="2">
    <source>
        <dbReference type="EMBL" id="RKN38104.1"/>
    </source>
</evidence>
<keyword evidence="1" id="KW-1133">Transmembrane helix</keyword>
<protein>
    <submittedName>
        <fullName evidence="2">Uncharacterized protein</fullName>
    </submittedName>
</protein>
<gene>
    <name evidence="2" type="ORF">D7223_31710</name>
</gene>
<dbReference type="RefSeq" id="WP_120733263.1">
    <property type="nucleotide sequence ID" value="NZ_RBAK01000023.1"/>
</dbReference>
<keyword evidence="1" id="KW-0472">Membrane</keyword>
<sequence>MTGRSSEEPEYPRWRTSPVLATLVLLGWYAAVAAAFAAVSYGLSDVTPDDCTGFCLSDRQGAALVGVVMGVPAFLVSGLLLVGTTTRDPRPPAVSAGTTAAIPAFVAAVLAMCVAAQYAG</sequence>
<comment type="caution">
    <text evidence="2">The sequence shown here is derived from an EMBL/GenBank/DDBJ whole genome shotgun (WGS) entry which is preliminary data.</text>
</comment>
<feature type="transmembrane region" description="Helical" evidence="1">
    <location>
        <begin position="20"/>
        <end position="41"/>
    </location>
</feature>
<evidence type="ECO:0000256" key="1">
    <source>
        <dbReference type="SAM" id="Phobius"/>
    </source>
</evidence>
<keyword evidence="1" id="KW-0812">Transmembrane</keyword>
<dbReference type="Proteomes" id="UP000281726">
    <property type="component" value="Unassembled WGS sequence"/>
</dbReference>
<accession>A0A3A9YRM8</accession>
<evidence type="ECO:0000313" key="3">
    <source>
        <dbReference type="Proteomes" id="UP000281726"/>
    </source>
</evidence>
<name>A0A3A9YRM8_9ACTN</name>
<dbReference type="AlphaFoldDB" id="A0A3A9YRM8"/>
<dbReference type="EMBL" id="RBAK01000023">
    <property type="protein sequence ID" value="RKN38104.1"/>
    <property type="molecule type" value="Genomic_DNA"/>
</dbReference>
<feature type="transmembrane region" description="Helical" evidence="1">
    <location>
        <begin position="94"/>
        <end position="119"/>
    </location>
</feature>
<organism evidence="2 3">
    <name type="scientific">Micromonospora endolithica</name>
    <dbReference type="NCBI Taxonomy" id="230091"/>
    <lineage>
        <taxon>Bacteria</taxon>
        <taxon>Bacillati</taxon>
        <taxon>Actinomycetota</taxon>
        <taxon>Actinomycetes</taxon>
        <taxon>Micromonosporales</taxon>
        <taxon>Micromonosporaceae</taxon>
        <taxon>Micromonospora</taxon>
    </lineage>
</organism>
<keyword evidence="3" id="KW-1185">Reference proteome</keyword>
<feature type="transmembrane region" description="Helical" evidence="1">
    <location>
        <begin position="61"/>
        <end position="82"/>
    </location>
</feature>
<proteinExistence type="predicted"/>
<reference evidence="2 3" key="1">
    <citation type="journal article" date="2004" name="Syst. Appl. Microbiol.">
        <title>Cryptoendolithic actinomycetes from antarctic sandstone rock samples: Micromonospora endolithica sp. nov. and two isolates related to Micromonospora coerulea Jensen 1932.</title>
        <authorList>
            <person name="Hirsch P."/>
            <person name="Mevs U."/>
            <person name="Kroppenstedt R.M."/>
            <person name="Schumann P."/>
            <person name="Stackebrandt E."/>
        </authorList>
    </citation>
    <scope>NUCLEOTIDE SEQUENCE [LARGE SCALE GENOMIC DNA]</scope>
    <source>
        <strain evidence="2 3">JCM 12677</strain>
    </source>
</reference>